<evidence type="ECO:0000313" key="2">
    <source>
        <dbReference type="EMBL" id="TNN89563.1"/>
    </source>
</evidence>
<comment type="caution">
    <text evidence="2">The sequence shown here is derived from an EMBL/GenBank/DDBJ whole genome shotgun (WGS) entry which is preliminary data.</text>
</comment>
<name>A0A4Z2JIC5_9TELE</name>
<evidence type="ECO:0000313" key="3">
    <source>
        <dbReference type="Proteomes" id="UP000314294"/>
    </source>
</evidence>
<feature type="compositionally biased region" description="Low complexity" evidence="1">
    <location>
        <begin position="27"/>
        <end position="36"/>
    </location>
</feature>
<feature type="region of interest" description="Disordered" evidence="1">
    <location>
        <begin position="22"/>
        <end position="59"/>
    </location>
</feature>
<accession>A0A4Z2JIC5</accession>
<keyword evidence="3" id="KW-1185">Reference proteome</keyword>
<protein>
    <submittedName>
        <fullName evidence="2">Uncharacterized protein</fullName>
    </submittedName>
</protein>
<dbReference type="Proteomes" id="UP000314294">
    <property type="component" value="Unassembled WGS sequence"/>
</dbReference>
<organism evidence="2 3">
    <name type="scientific">Liparis tanakae</name>
    <name type="common">Tanaka's snailfish</name>
    <dbReference type="NCBI Taxonomy" id="230148"/>
    <lineage>
        <taxon>Eukaryota</taxon>
        <taxon>Metazoa</taxon>
        <taxon>Chordata</taxon>
        <taxon>Craniata</taxon>
        <taxon>Vertebrata</taxon>
        <taxon>Euteleostomi</taxon>
        <taxon>Actinopterygii</taxon>
        <taxon>Neopterygii</taxon>
        <taxon>Teleostei</taxon>
        <taxon>Neoteleostei</taxon>
        <taxon>Acanthomorphata</taxon>
        <taxon>Eupercaria</taxon>
        <taxon>Perciformes</taxon>
        <taxon>Cottioidei</taxon>
        <taxon>Cottales</taxon>
        <taxon>Liparidae</taxon>
        <taxon>Liparis</taxon>
    </lineage>
</organism>
<proteinExistence type="predicted"/>
<gene>
    <name evidence="2" type="ORF">EYF80_000166</name>
</gene>
<sequence length="96" mass="10730">MARGVVNSDRKHKREMALVSVESLEQTTTTSVCSRTRSGDGSEPTEAVRKQSSSQEHVERMTRWPVYSLPGVSPMLLCFPFQYHSSRVASLEPDST</sequence>
<evidence type="ECO:0000256" key="1">
    <source>
        <dbReference type="SAM" id="MobiDB-lite"/>
    </source>
</evidence>
<reference evidence="2 3" key="1">
    <citation type="submission" date="2019-03" db="EMBL/GenBank/DDBJ databases">
        <title>First draft genome of Liparis tanakae, snailfish: a comprehensive survey of snailfish specific genes.</title>
        <authorList>
            <person name="Kim W."/>
            <person name="Song I."/>
            <person name="Jeong J.-H."/>
            <person name="Kim D."/>
            <person name="Kim S."/>
            <person name="Ryu S."/>
            <person name="Song J.Y."/>
            <person name="Lee S.K."/>
        </authorList>
    </citation>
    <scope>NUCLEOTIDE SEQUENCE [LARGE SCALE GENOMIC DNA]</scope>
    <source>
        <tissue evidence="2">Muscle</tissue>
    </source>
</reference>
<dbReference type="EMBL" id="SRLO01000001">
    <property type="protein sequence ID" value="TNN89563.1"/>
    <property type="molecule type" value="Genomic_DNA"/>
</dbReference>
<dbReference type="AlphaFoldDB" id="A0A4Z2JIC5"/>